<accession>A0AAD2GCN9</accession>
<keyword evidence="4" id="KW-1185">Reference proteome</keyword>
<feature type="signal peptide" evidence="2">
    <location>
        <begin position="1"/>
        <end position="16"/>
    </location>
</feature>
<evidence type="ECO:0000256" key="1">
    <source>
        <dbReference type="SAM" id="MobiDB-lite"/>
    </source>
</evidence>
<sequence length="194" mass="21136">MLRLLSLLSLSAVAMASFDPTNIKIEMFDIDAYACDLNHEPIADATFAPGDFARICVHTIDIDSDIIVQGMRYFVFVAEEASDLQDAAIQFSDNHGKIPSMACTAEDNMCVIETVLDESLFDTEDPSEIFGYGALVLGRSGPSQEYDQFEDVPIQITLSTDSATVTGDIGDHEPNLEGEEPAVQKFLRGTSQNA</sequence>
<reference evidence="3" key="1">
    <citation type="submission" date="2023-08" db="EMBL/GenBank/DDBJ databases">
        <authorList>
            <person name="Audoor S."/>
            <person name="Bilcke G."/>
        </authorList>
    </citation>
    <scope>NUCLEOTIDE SEQUENCE</scope>
</reference>
<dbReference type="EMBL" id="CAKOGP040002425">
    <property type="protein sequence ID" value="CAJ1969786.1"/>
    <property type="molecule type" value="Genomic_DNA"/>
</dbReference>
<proteinExistence type="predicted"/>
<evidence type="ECO:0000313" key="3">
    <source>
        <dbReference type="EMBL" id="CAJ1969786.1"/>
    </source>
</evidence>
<evidence type="ECO:0000313" key="4">
    <source>
        <dbReference type="Proteomes" id="UP001295423"/>
    </source>
</evidence>
<feature type="region of interest" description="Disordered" evidence="1">
    <location>
        <begin position="172"/>
        <end position="194"/>
    </location>
</feature>
<dbReference type="Proteomes" id="UP001295423">
    <property type="component" value="Unassembled WGS sequence"/>
</dbReference>
<gene>
    <name evidence="3" type="ORF">CYCCA115_LOCUS23886</name>
</gene>
<name>A0AAD2GCN9_9STRA</name>
<keyword evidence="2" id="KW-0732">Signal</keyword>
<dbReference type="AlphaFoldDB" id="A0AAD2GCN9"/>
<evidence type="ECO:0000256" key="2">
    <source>
        <dbReference type="SAM" id="SignalP"/>
    </source>
</evidence>
<feature type="chain" id="PRO_5041900441" evidence="2">
    <location>
        <begin position="17"/>
        <end position="194"/>
    </location>
</feature>
<protein>
    <submittedName>
        <fullName evidence="3">Uncharacterized protein</fullName>
    </submittedName>
</protein>
<organism evidence="3 4">
    <name type="scientific">Cylindrotheca closterium</name>
    <dbReference type="NCBI Taxonomy" id="2856"/>
    <lineage>
        <taxon>Eukaryota</taxon>
        <taxon>Sar</taxon>
        <taxon>Stramenopiles</taxon>
        <taxon>Ochrophyta</taxon>
        <taxon>Bacillariophyta</taxon>
        <taxon>Bacillariophyceae</taxon>
        <taxon>Bacillariophycidae</taxon>
        <taxon>Bacillariales</taxon>
        <taxon>Bacillariaceae</taxon>
        <taxon>Cylindrotheca</taxon>
    </lineage>
</organism>
<comment type="caution">
    <text evidence="3">The sequence shown here is derived from an EMBL/GenBank/DDBJ whole genome shotgun (WGS) entry which is preliminary data.</text>
</comment>